<keyword evidence="2" id="KW-1185">Reference proteome</keyword>
<evidence type="ECO:0000313" key="2">
    <source>
        <dbReference type="Proteomes" id="UP000287188"/>
    </source>
</evidence>
<dbReference type="RefSeq" id="WP_126551855.1">
    <property type="nucleotide sequence ID" value="NZ_BIFS01000001.1"/>
</dbReference>
<dbReference type="EMBL" id="BIFS01000001">
    <property type="protein sequence ID" value="GCE20135.1"/>
    <property type="molecule type" value="Genomic_DNA"/>
</dbReference>
<reference evidence="2" key="1">
    <citation type="submission" date="2018-12" db="EMBL/GenBank/DDBJ databases">
        <title>Tengunoibacter tsumagoiensis gen. nov., sp. nov., Dictyobacter kobayashii sp. nov., D. alpinus sp. nov., and D. joshuensis sp. nov. and description of Dictyobacteraceae fam. nov. within the order Ktedonobacterales isolated from Tengu-no-mugimeshi.</title>
        <authorList>
            <person name="Wang C.M."/>
            <person name="Zheng Y."/>
            <person name="Sakai Y."/>
            <person name="Toyoda A."/>
            <person name="Minakuchi Y."/>
            <person name="Abe K."/>
            <person name="Yokota A."/>
            <person name="Yabe S."/>
        </authorList>
    </citation>
    <scope>NUCLEOTIDE SEQUENCE [LARGE SCALE GENOMIC DNA]</scope>
    <source>
        <strain evidence="2">Uno11</strain>
    </source>
</reference>
<gene>
    <name evidence="1" type="ORF">KDK_39350</name>
</gene>
<proteinExistence type="predicted"/>
<dbReference type="Proteomes" id="UP000287188">
    <property type="component" value="Unassembled WGS sequence"/>
</dbReference>
<comment type="caution">
    <text evidence="1">The sequence shown here is derived from an EMBL/GenBank/DDBJ whole genome shotgun (WGS) entry which is preliminary data.</text>
</comment>
<accession>A0A402AM72</accession>
<protein>
    <submittedName>
        <fullName evidence="1">Uncharacterized protein</fullName>
    </submittedName>
</protein>
<sequence length="86" mass="9151">MFKFGKKNAEVTEQFLEEVTDEQLDQVSGGSLLSTVNLNSMVDSLSNVANPVTQTITTVSGNSLQVRPVVGVKGTDSTLIPNTLLP</sequence>
<organism evidence="1 2">
    <name type="scientific">Dictyobacter kobayashii</name>
    <dbReference type="NCBI Taxonomy" id="2014872"/>
    <lineage>
        <taxon>Bacteria</taxon>
        <taxon>Bacillati</taxon>
        <taxon>Chloroflexota</taxon>
        <taxon>Ktedonobacteria</taxon>
        <taxon>Ktedonobacterales</taxon>
        <taxon>Dictyobacteraceae</taxon>
        <taxon>Dictyobacter</taxon>
    </lineage>
</organism>
<evidence type="ECO:0000313" key="1">
    <source>
        <dbReference type="EMBL" id="GCE20135.1"/>
    </source>
</evidence>
<dbReference type="AlphaFoldDB" id="A0A402AM72"/>
<dbReference type="OrthoDB" id="9867159at2"/>
<name>A0A402AM72_9CHLR</name>